<dbReference type="HOGENOM" id="CLU_1359886_0_0_6"/>
<accession>Q31DJ7</accession>
<dbReference type="EMBL" id="CP000109">
    <property type="protein sequence ID" value="ABB42776.1"/>
    <property type="molecule type" value="Genomic_DNA"/>
</dbReference>
<name>Q31DJ7_HYDCU</name>
<organism evidence="1">
    <name type="scientific">Hydrogenovibrio crunogenus (strain DSM 25203 / XCL-2)</name>
    <name type="common">Thiomicrospira crunogena</name>
    <dbReference type="NCBI Taxonomy" id="317025"/>
    <lineage>
        <taxon>Bacteria</taxon>
        <taxon>Pseudomonadati</taxon>
        <taxon>Pseudomonadota</taxon>
        <taxon>Gammaproteobacteria</taxon>
        <taxon>Thiotrichales</taxon>
        <taxon>Piscirickettsiaceae</taxon>
        <taxon>Hydrogenovibrio</taxon>
    </lineage>
</organism>
<dbReference type="PROSITE" id="PS51257">
    <property type="entry name" value="PROKAR_LIPOPROTEIN"/>
    <property type="match status" value="1"/>
</dbReference>
<dbReference type="STRING" id="317025.Tcr_2188"/>
<protein>
    <recommendedName>
        <fullName evidence="2">Lipoprotein</fullName>
    </recommendedName>
</protein>
<reference evidence="1" key="1">
    <citation type="submission" date="2006-07" db="EMBL/GenBank/DDBJ databases">
        <title>Complete sequence of Thiomicrospira crunogena XCL-2.</title>
        <authorList>
            <consortium name="US DOE Joint Genome Institute"/>
            <person name="Copeland A."/>
            <person name="Lucas S."/>
            <person name="Lapidus A."/>
            <person name="Barry K."/>
            <person name="Detter J.C."/>
            <person name="Glavina del Rio T."/>
            <person name="Hammon N."/>
            <person name="Israni S."/>
            <person name="Dalin E."/>
            <person name="Tice H."/>
            <person name="Pitluck S."/>
            <person name="Chain P."/>
            <person name="Malfatti S."/>
            <person name="Shin M."/>
            <person name="Vergez L."/>
            <person name="Schmutz J."/>
            <person name="Larimer F."/>
            <person name="Land M."/>
            <person name="Hauser L."/>
            <person name="Kyrpides N."/>
            <person name="Lykidis A."/>
            <person name="Scott K.M."/>
            <person name="Sievert S."/>
            <person name="Kerfeld C."/>
            <person name="Freyermuth S."/>
            <person name="Dobrinski K."/>
            <person name="Boller A."/>
            <person name="Fitzpatrick K."/>
            <person name="Thoma P."/>
            <person name="Moore J."/>
            <person name="Richardson P."/>
        </authorList>
    </citation>
    <scope>NUCLEOTIDE SEQUENCE</scope>
    <source>
        <strain evidence="1">XCL-2</strain>
    </source>
</reference>
<proteinExistence type="predicted"/>
<sequence length="201" mass="22754">MKWFWGLGIAFFLSGCASLNNQSTQKSSTVSLPLAAPEDAKKLTQPLFCGQQDRAVAHLLTQGSYYASLTGQHRQTVCHKLRKLYQQDQGPWQAGWLLAYSFTDKKSCISHEQRRAILQSLQAQAVLNHQLNWLNVSYIQTLDTIDALKARNAMLSEQIAEKDALQHHLQQENALLKSQIQALKAIEKTLNKRIGDDRQPR</sequence>
<evidence type="ECO:0000313" key="1">
    <source>
        <dbReference type="EMBL" id="ABB42776.1"/>
    </source>
</evidence>
<gene>
    <name evidence="1" type="ordered locus">Tcr_2188</name>
</gene>
<dbReference type="AlphaFoldDB" id="Q31DJ7"/>
<dbReference type="KEGG" id="tcx:Tcr_2188"/>
<dbReference type="OrthoDB" id="5614851at2"/>
<evidence type="ECO:0008006" key="2">
    <source>
        <dbReference type="Google" id="ProtNLM"/>
    </source>
</evidence>